<keyword evidence="1" id="KW-1133">Transmembrane helix</keyword>
<comment type="caution">
    <text evidence="2">The sequence shown here is derived from an EMBL/GenBank/DDBJ whole genome shotgun (WGS) entry which is preliminary data.</text>
</comment>
<keyword evidence="3" id="KW-1185">Reference proteome</keyword>
<protein>
    <submittedName>
        <fullName evidence="2">Uncharacterized protein</fullName>
    </submittedName>
</protein>
<feature type="transmembrane region" description="Helical" evidence="1">
    <location>
        <begin position="236"/>
        <end position="258"/>
    </location>
</feature>
<sequence length="572" mass="66599">MENIIKSFKFFNKNSSNKRKGKKIYRFKYETSQMYTHFYGYINPSQNFSIVSTKRLIEHGFDINRFPFGKITSSAHLNRNNKFENIVGVCELKIFLENTANGLKNTGVGGGVDGAGITSPLLKNNKVEKKVHSVLVLNEAKVEFRLGNDFISDCNAVIEPKRIKNHKFTHQLRFVDGVTVDLEQIENIYDVYEEDEENSDEENYEIDDYIDENHVGLRRNSKHSLYSRFKFFLMKLNIRIGLSNIIIIFLILLIMILYTSTMPQSLVKELVISPYNTQFTRPGLDNKLEDYARKLKITTSFFELFELNKRQNPKSSSSQQSKGEEETRGQELYTNLVKYTESFDNTKRTLMDMYIQEVSYFSLFQQNIENLLDYLTLKKKANIFQMIPFIGGYEYFPLTKNLDGLINDVEKVIVNNTILVIDEIVTIQNYCDEIIIQVGRMKIDLESFIEGSNIPFTSWLNALFKERVANIDNLGEIGYDTALKFKKLLTALDNNLSELSNLFVYLNFDLKNHLYDLSAFSEHFKFINRITDLEVEKIKKYLVKLQKNRRIIFATSVNGCRIREDDIIECSD</sequence>
<dbReference type="AlphaFoldDB" id="A0A397SG68"/>
<gene>
    <name evidence="2" type="ORF">C1645_879425</name>
</gene>
<accession>A0A397SG68</accession>
<dbReference type="Proteomes" id="UP000265703">
    <property type="component" value="Unassembled WGS sequence"/>
</dbReference>
<keyword evidence="1" id="KW-0472">Membrane</keyword>
<evidence type="ECO:0000256" key="1">
    <source>
        <dbReference type="SAM" id="Phobius"/>
    </source>
</evidence>
<keyword evidence="1" id="KW-0812">Transmembrane</keyword>
<reference evidence="2 3" key="1">
    <citation type="submission" date="2018-06" db="EMBL/GenBank/DDBJ databases">
        <title>Comparative genomics reveals the genomic features of Rhizophagus irregularis, R. cerebriforme, R. diaphanum and Gigaspora rosea, and their symbiotic lifestyle signature.</title>
        <authorList>
            <person name="Morin E."/>
            <person name="San Clemente H."/>
            <person name="Chen E.C.H."/>
            <person name="De La Providencia I."/>
            <person name="Hainaut M."/>
            <person name="Kuo A."/>
            <person name="Kohler A."/>
            <person name="Murat C."/>
            <person name="Tang N."/>
            <person name="Roy S."/>
            <person name="Loubradou J."/>
            <person name="Henrissat B."/>
            <person name="Grigoriev I.V."/>
            <person name="Corradi N."/>
            <person name="Roux C."/>
            <person name="Martin F.M."/>
        </authorList>
    </citation>
    <scope>NUCLEOTIDE SEQUENCE [LARGE SCALE GENOMIC DNA]</scope>
    <source>
        <strain evidence="2 3">DAOM 227022</strain>
    </source>
</reference>
<name>A0A397SG68_9GLOM</name>
<organism evidence="2 3">
    <name type="scientific">Glomus cerebriforme</name>
    <dbReference type="NCBI Taxonomy" id="658196"/>
    <lineage>
        <taxon>Eukaryota</taxon>
        <taxon>Fungi</taxon>
        <taxon>Fungi incertae sedis</taxon>
        <taxon>Mucoromycota</taxon>
        <taxon>Glomeromycotina</taxon>
        <taxon>Glomeromycetes</taxon>
        <taxon>Glomerales</taxon>
        <taxon>Glomeraceae</taxon>
        <taxon>Glomus</taxon>
    </lineage>
</organism>
<evidence type="ECO:0000313" key="3">
    <source>
        <dbReference type="Proteomes" id="UP000265703"/>
    </source>
</evidence>
<proteinExistence type="predicted"/>
<evidence type="ECO:0000313" key="2">
    <source>
        <dbReference type="EMBL" id="RIA85240.1"/>
    </source>
</evidence>
<dbReference type="OrthoDB" id="2368598at2759"/>
<dbReference type="EMBL" id="QKYT01000437">
    <property type="protein sequence ID" value="RIA85240.1"/>
    <property type="molecule type" value="Genomic_DNA"/>
</dbReference>